<dbReference type="RefSeq" id="WP_376891606.1">
    <property type="nucleotide sequence ID" value="NZ_JBHULS010000001.1"/>
</dbReference>
<gene>
    <name evidence="2" type="ORF">ACFSQP_02810</name>
</gene>
<accession>A0ABW5KR60</accession>
<keyword evidence="3" id="KW-1185">Reference proteome</keyword>
<dbReference type="Proteomes" id="UP001597472">
    <property type="component" value="Unassembled WGS sequence"/>
</dbReference>
<sequence length="68" mass="8142">MKRKNYLHTKFVKFLKESEEEQNDEVIDDEVIDDADEVIDDADEVIDELLEKYKKASKEFDDIIYGRK</sequence>
<evidence type="ECO:0000313" key="3">
    <source>
        <dbReference type="Proteomes" id="UP001597472"/>
    </source>
</evidence>
<evidence type="ECO:0000256" key="1">
    <source>
        <dbReference type="SAM" id="Coils"/>
    </source>
</evidence>
<proteinExistence type="predicted"/>
<feature type="coiled-coil region" evidence="1">
    <location>
        <begin position="32"/>
        <end position="59"/>
    </location>
</feature>
<evidence type="ECO:0000313" key="2">
    <source>
        <dbReference type="EMBL" id="MFD2550738.1"/>
    </source>
</evidence>
<comment type="caution">
    <text evidence="2">The sequence shown here is derived from an EMBL/GenBank/DDBJ whole genome shotgun (WGS) entry which is preliminary data.</text>
</comment>
<protein>
    <submittedName>
        <fullName evidence="2">Uncharacterized protein</fullName>
    </submittedName>
</protein>
<name>A0ABW5KR60_9FLAO</name>
<reference evidence="3" key="1">
    <citation type="journal article" date="2019" name="Int. J. Syst. Evol. Microbiol.">
        <title>The Global Catalogue of Microorganisms (GCM) 10K type strain sequencing project: providing services to taxonomists for standard genome sequencing and annotation.</title>
        <authorList>
            <consortium name="The Broad Institute Genomics Platform"/>
            <consortium name="The Broad Institute Genome Sequencing Center for Infectious Disease"/>
            <person name="Wu L."/>
            <person name="Ma J."/>
        </authorList>
    </citation>
    <scope>NUCLEOTIDE SEQUENCE [LARGE SCALE GENOMIC DNA]</scope>
    <source>
        <strain evidence="3">KCTC 42587</strain>
    </source>
</reference>
<organism evidence="2 3">
    <name type="scientific">Bizionia sediminis</name>
    <dbReference type="NCBI Taxonomy" id="1737064"/>
    <lineage>
        <taxon>Bacteria</taxon>
        <taxon>Pseudomonadati</taxon>
        <taxon>Bacteroidota</taxon>
        <taxon>Flavobacteriia</taxon>
        <taxon>Flavobacteriales</taxon>
        <taxon>Flavobacteriaceae</taxon>
        <taxon>Bizionia</taxon>
    </lineage>
</organism>
<dbReference type="EMBL" id="JBHULS010000001">
    <property type="protein sequence ID" value="MFD2550738.1"/>
    <property type="molecule type" value="Genomic_DNA"/>
</dbReference>
<keyword evidence="1" id="KW-0175">Coiled coil</keyword>